<comment type="caution">
    <text evidence="1">The sequence shown here is derived from an EMBL/GenBank/DDBJ whole genome shotgun (WGS) entry which is preliminary data.</text>
</comment>
<evidence type="ECO:0000313" key="2">
    <source>
        <dbReference type="Proteomes" id="UP001153332"/>
    </source>
</evidence>
<sequence>MASSTDSTRAQPDETATAYLLKWADKEITKTGLHSTSELQSSIQENSNSTCHLFVFRGLPVDHGVVLKEAVGIDTAFIEAHAGRRPYRSSKRAKTAWAHYDYPELVRQIAVPSDRQQKIASNDLVGETPAYVTSTTGDGVIFCRASIWLSEKAHILCLDRAGWENSKLGVARRFKAYTTEKIPDENGVATITMLVDANGNTTALGDEIPNLETMLHSSLLDGCSGRADLLELLEELVINKWEDFFETLDLDLHVGSSAATALFSQTLNCLERNLNVSRQQYKLRHRSLEMLPNTHPRPNTEWEVLLSRLDRRAQLLRHLSPAVASVEMPARKPSMTMTPGAAPAREITAIPVWAPQH</sequence>
<dbReference type="Proteomes" id="UP001153332">
    <property type="component" value="Unassembled WGS sequence"/>
</dbReference>
<keyword evidence="2" id="KW-1185">Reference proteome</keyword>
<gene>
    <name evidence="1" type="ORF">O1611_g5073</name>
</gene>
<reference evidence="1" key="1">
    <citation type="submission" date="2022-12" db="EMBL/GenBank/DDBJ databases">
        <title>Genome Sequence of Lasiodiplodia mahajangana.</title>
        <authorList>
            <person name="Buettner E."/>
        </authorList>
    </citation>
    <scope>NUCLEOTIDE SEQUENCE</scope>
    <source>
        <strain evidence="1">VT137</strain>
    </source>
</reference>
<organism evidence="1 2">
    <name type="scientific">Lasiodiplodia mahajangana</name>
    <dbReference type="NCBI Taxonomy" id="1108764"/>
    <lineage>
        <taxon>Eukaryota</taxon>
        <taxon>Fungi</taxon>
        <taxon>Dikarya</taxon>
        <taxon>Ascomycota</taxon>
        <taxon>Pezizomycotina</taxon>
        <taxon>Dothideomycetes</taxon>
        <taxon>Dothideomycetes incertae sedis</taxon>
        <taxon>Botryosphaeriales</taxon>
        <taxon>Botryosphaeriaceae</taxon>
        <taxon>Lasiodiplodia</taxon>
    </lineage>
</organism>
<evidence type="ECO:0000313" key="1">
    <source>
        <dbReference type="EMBL" id="KAJ8128564.1"/>
    </source>
</evidence>
<accession>A0ACC2JME6</accession>
<protein>
    <submittedName>
        <fullName evidence="1">Uncharacterized protein</fullName>
    </submittedName>
</protein>
<name>A0ACC2JME6_9PEZI</name>
<proteinExistence type="predicted"/>
<dbReference type="EMBL" id="JAPUUL010001028">
    <property type="protein sequence ID" value="KAJ8128564.1"/>
    <property type="molecule type" value="Genomic_DNA"/>
</dbReference>